<dbReference type="InterPro" id="IPR027417">
    <property type="entry name" value="P-loop_NTPase"/>
</dbReference>
<dbReference type="Gene3D" id="3.40.50.300">
    <property type="entry name" value="P-loop containing nucleotide triphosphate hydrolases"/>
    <property type="match status" value="1"/>
</dbReference>
<sequence>MMIGITGTPGTGKSAVAAELRCRGFPVVDLKTTVAPYIVGHDAVRDADEVDVDAWADAFSDTEGYVEGSLAHFLACDKIVVLRCRPDVLKGRLSSRGYAAAKVAENCSAEALDVILSETADMFASEQVYEIDTTNRDVVSVADLVVSFAADEIPASFGTIDWSEFLDPML</sequence>
<dbReference type="InterPro" id="IPR020618">
    <property type="entry name" value="Adenyl_kinase_AK6"/>
</dbReference>
<name>A0ABT4II77_9EURY</name>
<dbReference type="Pfam" id="PF13238">
    <property type="entry name" value="AAA_18"/>
    <property type="match status" value="1"/>
</dbReference>
<protein>
    <submittedName>
        <fullName evidence="7">Adenylate kinase family protein</fullName>
    </submittedName>
</protein>
<dbReference type="SUPFAM" id="SSF52540">
    <property type="entry name" value="P-loop containing nucleoside triphosphate hydrolases"/>
    <property type="match status" value="1"/>
</dbReference>
<dbReference type="PANTHER" id="PTHR12595:SF0">
    <property type="entry name" value="ADENYLATE KINASE ISOENZYME 6"/>
    <property type="match status" value="1"/>
</dbReference>
<evidence type="ECO:0000256" key="2">
    <source>
        <dbReference type="ARBA" id="ARBA00022552"/>
    </source>
</evidence>
<evidence type="ECO:0000256" key="3">
    <source>
        <dbReference type="ARBA" id="ARBA00022679"/>
    </source>
</evidence>
<evidence type="ECO:0000313" key="8">
    <source>
        <dbReference type="Proteomes" id="UP001141422"/>
    </source>
</evidence>
<proteinExistence type="predicted"/>
<keyword evidence="5 7" id="KW-0418">Kinase</keyword>
<keyword evidence="4" id="KW-0547">Nucleotide-binding</keyword>
<evidence type="ECO:0000256" key="6">
    <source>
        <dbReference type="ARBA" id="ARBA00022840"/>
    </source>
</evidence>
<dbReference type="PANTHER" id="PTHR12595">
    <property type="entry name" value="POS9-ACTIVATING FACTOR FAP7-RELATED"/>
    <property type="match status" value="1"/>
</dbReference>
<keyword evidence="3" id="KW-0808">Transferase</keyword>
<evidence type="ECO:0000313" key="7">
    <source>
        <dbReference type="EMBL" id="MCZ0861448.1"/>
    </source>
</evidence>
<keyword evidence="1" id="KW-0690">Ribosome biogenesis</keyword>
<evidence type="ECO:0000256" key="4">
    <source>
        <dbReference type="ARBA" id="ARBA00022741"/>
    </source>
</evidence>
<gene>
    <name evidence="7" type="ORF">O0S10_09495</name>
</gene>
<keyword evidence="6" id="KW-0067">ATP-binding</keyword>
<keyword evidence="8" id="KW-1185">Reference proteome</keyword>
<dbReference type="GO" id="GO:0016301">
    <property type="term" value="F:kinase activity"/>
    <property type="evidence" value="ECO:0007669"/>
    <property type="project" value="UniProtKB-KW"/>
</dbReference>
<dbReference type="Proteomes" id="UP001141422">
    <property type="component" value="Unassembled WGS sequence"/>
</dbReference>
<keyword evidence="2" id="KW-0698">rRNA processing</keyword>
<comment type="caution">
    <text evidence="7">The sequence shown here is derived from an EMBL/GenBank/DDBJ whole genome shotgun (WGS) entry which is preliminary data.</text>
</comment>
<accession>A0ABT4II77</accession>
<evidence type="ECO:0000256" key="5">
    <source>
        <dbReference type="ARBA" id="ARBA00022777"/>
    </source>
</evidence>
<evidence type="ECO:0000256" key="1">
    <source>
        <dbReference type="ARBA" id="ARBA00022517"/>
    </source>
</evidence>
<reference evidence="7" key="1">
    <citation type="submission" date="2022-12" db="EMBL/GenBank/DDBJ databases">
        <title>Isolation and characterisation of novel Methanocorpusculum spp. from native Australian herbivores indicates the genus is ancestrally host-associated.</title>
        <authorList>
            <person name="Volmer J.G."/>
            <person name="Soo R.M."/>
            <person name="Evans P.N."/>
            <person name="Hoedt E.C."/>
            <person name="Astorga Alsina A.L."/>
            <person name="Woodcroft B.J."/>
            <person name="Tyson G.W."/>
            <person name="Hugenholtz P."/>
            <person name="Morrison M."/>
        </authorList>
    </citation>
    <scope>NUCLEOTIDE SEQUENCE</scope>
    <source>
        <strain evidence="7">MG</strain>
    </source>
</reference>
<organism evidence="7 8">
    <name type="scientific">Methanocorpusculum petauri</name>
    <dbReference type="NCBI Taxonomy" id="3002863"/>
    <lineage>
        <taxon>Archaea</taxon>
        <taxon>Methanobacteriati</taxon>
        <taxon>Methanobacteriota</taxon>
        <taxon>Stenosarchaea group</taxon>
        <taxon>Methanomicrobia</taxon>
        <taxon>Methanomicrobiales</taxon>
        <taxon>Methanocorpusculaceae</taxon>
        <taxon>Methanocorpusculum</taxon>
    </lineage>
</organism>
<dbReference type="EMBL" id="JAPTGB010000024">
    <property type="protein sequence ID" value="MCZ0861448.1"/>
    <property type="molecule type" value="Genomic_DNA"/>
</dbReference>